<evidence type="ECO:0000256" key="1">
    <source>
        <dbReference type="SAM" id="MobiDB-lite"/>
    </source>
</evidence>
<dbReference type="Proteomes" id="UP000015351">
    <property type="component" value="Unassembled WGS sequence"/>
</dbReference>
<evidence type="ECO:0000313" key="3">
    <source>
        <dbReference type="Proteomes" id="UP000015351"/>
    </source>
</evidence>
<proteinExistence type="predicted"/>
<keyword evidence="3" id="KW-1185">Reference proteome</keyword>
<name>S9RUF4_9RHOB</name>
<feature type="region of interest" description="Disordered" evidence="1">
    <location>
        <begin position="32"/>
        <end position="53"/>
    </location>
</feature>
<protein>
    <submittedName>
        <fullName evidence="2">Uncharacterized protein</fullName>
    </submittedName>
</protein>
<sequence length="53" mass="6092">MLTWNTCDDALEFNCAFSDMAKETYNRYSSETARKDDRYPPLAGGPTRYSCDL</sequence>
<organism evidence="2 3">
    <name type="scientific">Litoreibacter arenae DSM 19593</name>
    <dbReference type="NCBI Taxonomy" id="1123360"/>
    <lineage>
        <taxon>Bacteria</taxon>
        <taxon>Pseudomonadati</taxon>
        <taxon>Pseudomonadota</taxon>
        <taxon>Alphaproteobacteria</taxon>
        <taxon>Rhodobacterales</taxon>
        <taxon>Roseobacteraceae</taxon>
        <taxon>Litoreibacter</taxon>
    </lineage>
</organism>
<gene>
    <name evidence="2" type="ORF">thalar_00211</name>
</gene>
<evidence type="ECO:0000313" key="2">
    <source>
        <dbReference type="EMBL" id="EPX81655.1"/>
    </source>
</evidence>
<accession>S9RUF4</accession>
<reference evidence="3" key="1">
    <citation type="journal article" date="2013" name="Stand. Genomic Sci.">
        <title>Genome sequence of the Litoreibacter arenae type strain (DSM 19593(T)), a member of the Roseobacter clade isolated from sea sand.</title>
        <authorList>
            <person name="Riedel T."/>
            <person name="Fiebig A."/>
            <person name="Petersen J."/>
            <person name="Gronow S."/>
            <person name="Kyrpides N.C."/>
            <person name="Goker M."/>
            <person name="Klenk H.P."/>
        </authorList>
    </citation>
    <scope>NUCLEOTIDE SEQUENCE [LARGE SCALE GENOMIC DNA]</scope>
    <source>
        <strain evidence="3">DSM 19593</strain>
    </source>
</reference>
<dbReference type="HOGENOM" id="CLU_3063134_0_0_5"/>
<dbReference type="AlphaFoldDB" id="S9RUF4"/>
<comment type="caution">
    <text evidence="2">The sequence shown here is derived from an EMBL/GenBank/DDBJ whole genome shotgun (WGS) entry which is preliminary data.</text>
</comment>
<dbReference type="EMBL" id="AONI01000005">
    <property type="protein sequence ID" value="EPX81655.1"/>
    <property type="molecule type" value="Genomic_DNA"/>
</dbReference>